<name>A0A1C3W854_9BRAD</name>
<protein>
    <submittedName>
        <fullName evidence="2">Uncharacterized protein</fullName>
    </submittedName>
</protein>
<sequence length="234" mass="25815">MTPANDNGPILADDFADLAARRAWLASAPSTHATHREVSPVETWAKRQGDPETFLGLRLWRTLNEPPRLAANDNEPEEENEEEGEHPVAANLDREMVDVSAKQLIYAHEHGMTRWVGNRLVKVWSGHQWTTPDAEFGKVRQRKSEKADTESWDAEMPDAQAELARVLDTEKLRARLGHKVTRILDMAAGDSSLADIGEDLGFAGQYAARMAAKEVRAAVAALNTAMAEGERVAA</sequence>
<proteinExistence type="predicted"/>
<evidence type="ECO:0000256" key="1">
    <source>
        <dbReference type="SAM" id="MobiDB-lite"/>
    </source>
</evidence>
<accession>A0A1C3W854</accession>
<dbReference type="RefSeq" id="WP_074447991.1">
    <property type="nucleotide sequence ID" value="NZ_FMAE01000005.1"/>
</dbReference>
<dbReference type="Proteomes" id="UP000183174">
    <property type="component" value="Unassembled WGS sequence"/>
</dbReference>
<reference evidence="2 3" key="1">
    <citation type="submission" date="2016-08" db="EMBL/GenBank/DDBJ databases">
        <authorList>
            <person name="Seilhamer J.J."/>
        </authorList>
    </citation>
    <scope>NUCLEOTIDE SEQUENCE [LARGE SCALE GENOMIC DNA]</scope>
    <source>
        <strain evidence="2 3">CCBAU 10071</strain>
    </source>
</reference>
<gene>
    <name evidence="2" type="ORF">GA0061099_1005417</name>
</gene>
<organism evidence="2 3">
    <name type="scientific">Bradyrhizobium yuanmingense</name>
    <dbReference type="NCBI Taxonomy" id="108015"/>
    <lineage>
        <taxon>Bacteria</taxon>
        <taxon>Pseudomonadati</taxon>
        <taxon>Pseudomonadota</taxon>
        <taxon>Alphaproteobacteria</taxon>
        <taxon>Hyphomicrobiales</taxon>
        <taxon>Nitrobacteraceae</taxon>
        <taxon>Bradyrhizobium</taxon>
    </lineage>
</organism>
<dbReference type="AlphaFoldDB" id="A0A1C3W854"/>
<evidence type="ECO:0000313" key="3">
    <source>
        <dbReference type="Proteomes" id="UP000183174"/>
    </source>
</evidence>
<feature type="compositionally biased region" description="Basic and acidic residues" evidence="1">
    <location>
        <begin position="34"/>
        <end position="47"/>
    </location>
</feature>
<feature type="region of interest" description="Disordered" evidence="1">
    <location>
        <begin position="27"/>
        <end position="47"/>
    </location>
</feature>
<dbReference type="EMBL" id="FMAE01000005">
    <property type="protein sequence ID" value="SCB36056.1"/>
    <property type="molecule type" value="Genomic_DNA"/>
</dbReference>
<feature type="compositionally biased region" description="Acidic residues" evidence="1">
    <location>
        <begin position="74"/>
        <end position="84"/>
    </location>
</feature>
<feature type="region of interest" description="Disordered" evidence="1">
    <location>
        <begin position="66"/>
        <end position="89"/>
    </location>
</feature>
<evidence type="ECO:0000313" key="2">
    <source>
        <dbReference type="EMBL" id="SCB36056.1"/>
    </source>
</evidence>